<protein>
    <submittedName>
        <fullName evidence="2">Uncharacterized protein</fullName>
    </submittedName>
</protein>
<name>A0A2H3CP25_ARMGA</name>
<dbReference type="EMBL" id="KZ293752">
    <property type="protein sequence ID" value="PBK80148.1"/>
    <property type="molecule type" value="Genomic_DNA"/>
</dbReference>
<organism evidence="2 3">
    <name type="scientific">Armillaria gallica</name>
    <name type="common">Bulbous honey fungus</name>
    <name type="synonym">Armillaria bulbosa</name>
    <dbReference type="NCBI Taxonomy" id="47427"/>
    <lineage>
        <taxon>Eukaryota</taxon>
        <taxon>Fungi</taxon>
        <taxon>Dikarya</taxon>
        <taxon>Basidiomycota</taxon>
        <taxon>Agaricomycotina</taxon>
        <taxon>Agaricomycetes</taxon>
        <taxon>Agaricomycetidae</taxon>
        <taxon>Agaricales</taxon>
        <taxon>Marasmiineae</taxon>
        <taxon>Physalacriaceae</taxon>
        <taxon>Armillaria</taxon>
    </lineage>
</organism>
<proteinExistence type="predicted"/>
<evidence type="ECO:0000313" key="3">
    <source>
        <dbReference type="Proteomes" id="UP000217790"/>
    </source>
</evidence>
<sequence>MSSRSAKVVVERTLVSRSPDGCRGRKKLKGEMVELRNRTLARLDQSGDPTHVGCGCHVPLLAGKRYVASEQNPTQILASNVGILKGEIVVEDSETLE</sequence>
<accession>A0A2H3CP25</accession>
<dbReference type="AlphaFoldDB" id="A0A2H3CP25"/>
<dbReference type="EMBL" id="KZ293809">
    <property type="protein sequence ID" value="PBK79148.1"/>
    <property type="molecule type" value="Genomic_DNA"/>
</dbReference>
<evidence type="ECO:0000313" key="2">
    <source>
        <dbReference type="EMBL" id="PBK80148.1"/>
    </source>
</evidence>
<gene>
    <name evidence="1" type="ORF">ARMGADRAFT_185342</name>
    <name evidence="2" type="ORF">ARMGADRAFT_88003</name>
</gene>
<evidence type="ECO:0000313" key="1">
    <source>
        <dbReference type="EMBL" id="PBK79148.1"/>
    </source>
</evidence>
<reference evidence="3" key="1">
    <citation type="journal article" date="2017" name="Nat. Ecol. Evol.">
        <title>Genome expansion and lineage-specific genetic innovations in the forest pathogenic fungi Armillaria.</title>
        <authorList>
            <person name="Sipos G."/>
            <person name="Prasanna A.N."/>
            <person name="Walter M.C."/>
            <person name="O'Connor E."/>
            <person name="Balint B."/>
            <person name="Krizsan K."/>
            <person name="Kiss B."/>
            <person name="Hess J."/>
            <person name="Varga T."/>
            <person name="Slot J."/>
            <person name="Riley R."/>
            <person name="Boka B."/>
            <person name="Rigling D."/>
            <person name="Barry K."/>
            <person name="Lee J."/>
            <person name="Mihaltcheva S."/>
            <person name="LaButti K."/>
            <person name="Lipzen A."/>
            <person name="Waldron R."/>
            <person name="Moloney N.M."/>
            <person name="Sperisen C."/>
            <person name="Kredics L."/>
            <person name="Vagvoelgyi C."/>
            <person name="Patrignani A."/>
            <person name="Fitzpatrick D."/>
            <person name="Nagy I."/>
            <person name="Doyle S."/>
            <person name="Anderson J.B."/>
            <person name="Grigoriev I.V."/>
            <person name="Gueldener U."/>
            <person name="Muensterkoetter M."/>
            <person name="Nagy L.G."/>
        </authorList>
    </citation>
    <scope>NUCLEOTIDE SEQUENCE [LARGE SCALE GENOMIC DNA]</scope>
    <source>
        <strain evidence="3">Ar21-2</strain>
    </source>
</reference>
<dbReference type="InParanoid" id="A0A2H3CP25"/>
<keyword evidence="3" id="KW-1185">Reference proteome</keyword>
<reference evidence="2" key="2">
    <citation type="journal article" date="2017" name="Nat. Ecol. Evol.">
        <title>Lineage-specific genetic innovations streamline the genomes of Armillaria species to pathogenesis.</title>
        <authorList>
            <consortium name="DOE Joint Genome Institute"/>
            <person name="Sipos G."/>
            <person name="Prasanna A.N."/>
            <person name="Walter M.C."/>
            <person name="O'Connor E."/>
            <person name="Balint B."/>
            <person name="Krizsan K."/>
            <person name="Kiss B."/>
            <person name="Hess J."/>
            <person name="Varga T."/>
            <person name="Slot J."/>
            <person name="Riley R."/>
            <person name="Boka B."/>
            <person name="Rigling D."/>
            <person name="Barry K."/>
            <person name="Lee J."/>
            <person name="Mihaltcheva S."/>
            <person name="LaButti K."/>
            <person name="Lipzen A."/>
            <person name="Waldron R."/>
            <person name="Moloney N.M."/>
            <person name="Sperisen C."/>
            <person name="Kredics L."/>
            <person name="Vagvolgyi C."/>
            <person name="Patrignani A."/>
            <person name="Fitzpatrick D."/>
            <person name="Nagy I."/>
            <person name="Doyle S."/>
            <person name="Anderson J."/>
            <person name="Grigoriev I.V."/>
            <person name="Guldener U."/>
            <person name="Munsterkotter M."/>
            <person name="Nagy L.G."/>
        </authorList>
    </citation>
    <scope>NUCLEOTIDE SEQUENCE [LARGE SCALE GENOMIC DNA]</scope>
    <source>
        <strain evidence="2">Ar21-2</strain>
    </source>
</reference>
<dbReference type="Proteomes" id="UP000217790">
    <property type="component" value="Unassembled WGS sequence"/>
</dbReference>